<organism evidence="2 3">
    <name type="scientific">Rattus norvegicus</name>
    <name type="common">Rat</name>
    <dbReference type="NCBI Taxonomy" id="10116"/>
    <lineage>
        <taxon>Eukaryota</taxon>
        <taxon>Metazoa</taxon>
        <taxon>Chordata</taxon>
        <taxon>Craniata</taxon>
        <taxon>Vertebrata</taxon>
        <taxon>Euteleostomi</taxon>
        <taxon>Mammalia</taxon>
        <taxon>Eutheria</taxon>
        <taxon>Euarchontoglires</taxon>
        <taxon>Glires</taxon>
        <taxon>Rodentia</taxon>
        <taxon>Myomorpha</taxon>
        <taxon>Muroidea</taxon>
        <taxon>Muridae</taxon>
        <taxon>Murinae</taxon>
        <taxon>Rattus</taxon>
    </lineage>
</organism>
<evidence type="ECO:0000313" key="3">
    <source>
        <dbReference type="Proteomes" id="UP000234681"/>
    </source>
</evidence>
<name>A6JCB8_RAT</name>
<evidence type="ECO:0000256" key="1">
    <source>
        <dbReference type="SAM" id="MobiDB-lite"/>
    </source>
</evidence>
<dbReference type="EMBL" id="CH473980">
    <property type="protein sequence ID" value="EDM08647.1"/>
    <property type="molecule type" value="Genomic_DNA"/>
</dbReference>
<reference evidence="3" key="1">
    <citation type="submission" date="2005-09" db="EMBL/GenBank/DDBJ databases">
        <authorList>
            <person name="Mural R.J."/>
            <person name="Li P.W."/>
            <person name="Adams M.D."/>
            <person name="Amanatides P.G."/>
            <person name="Baden-Tillson H."/>
            <person name="Barnstead M."/>
            <person name="Chin S.H."/>
            <person name="Dew I."/>
            <person name="Evans C.A."/>
            <person name="Ferriera S."/>
            <person name="Flanigan M."/>
            <person name="Fosler C."/>
            <person name="Glodek A."/>
            <person name="Gu Z."/>
            <person name="Holt R.A."/>
            <person name="Jennings D."/>
            <person name="Kraft C.L."/>
            <person name="Lu F."/>
            <person name="Nguyen T."/>
            <person name="Nusskern D.R."/>
            <person name="Pfannkoch C.M."/>
            <person name="Sitter C."/>
            <person name="Sutton G.G."/>
            <person name="Venter J.C."/>
            <person name="Wang Z."/>
            <person name="Woodage T."/>
            <person name="Zheng X.H."/>
            <person name="Zhong F."/>
        </authorList>
    </citation>
    <scope>NUCLEOTIDE SEQUENCE [LARGE SCALE GENOMIC DNA]</scope>
    <source>
        <strain>BN</strain>
        <strain evidence="3">Sprague-Dawley</strain>
    </source>
</reference>
<dbReference type="Proteomes" id="UP000234681">
    <property type="component" value="Chromosome 1"/>
</dbReference>
<gene>
    <name evidence="2" type="ORF">rCG_24589</name>
</gene>
<dbReference type="AlphaFoldDB" id="A6JCB8"/>
<protein>
    <submittedName>
        <fullName evidence="2">RCG24589, isoform CRA_b</fullName>
    </submittedName>
</protein>
<proteinExistence type="predicted"/>
<accession>A6JCB8</accession>
<sequence length="69" mass="7537">MSPLPTLSNRSLPRALFNSPKYFFILGLGLDPSWEVRGAETLGPTCLPEVGSREPHPPPTLHVEEGVNL</sequence>
<evidence type="ECO:0000313" key="2">
    <source>
        <dbReference type="EMBL" id="EDM08647.1"/>
    </source>
</evidence>
<feature type="compositionally biased region" description="Basic and acidic residues" evidence="1">
    <location>
        <begin position="51"/>
        <end position="69"/>
    </location>
</feature>
<feature type="region of interest" description="Disordered" evidence="1">
    <location>
        <begin position="45"/>
        <end position="69"/>
    </location>
</feature>